<accession>A0A511V960</accession>
<evidence type="ECO:0000256" key="1">
    <source>
        <dbReference type="ARBA" id="ARBA00007789"/>
    </source>
</evidence>
<sequence>MTLKLSILDQSYIDEGETAVEALHHTVELAKKADELGYHRFWVSEHHDSDKVAGSSPEVLVSYVAANTKRIRVGSGGVMLQHYSPYKVAENFNVLASLAPGRIDLGIGGAPGGLPLSTRALQQDYATETKPLAEKIIELDHFIRGTLPEDHPLHDLQASPIPPQPADIYFLGRSVSSAQLAARLGVPYVFAQFLSSDRSAISEAFEAYRKQFNPKKAAQPQAILSLFAIVADTDEEAAQLAAEAKTVKIHFENGKTLTVTSAAKAEEYGQRSNEPYSIEITESSVLHGSKETVYTKLIEMQEAYDLEEVIILTPVRNFQKRLRSFELLKEAFANVVHTS</sequence>
<proteinExistence type="predicted"/>
<feature type="domain" description="Luciferase-like" evidence="2">
    <location>
        <begin position="16"/>
        <end position="304"/>
    </location>
</feature>
<comment type="caution">
    <text evidence="3">The sequence shown here is derived from an EMBL/GenBank/DDBJ whole genome shotgun (WGS) entry which is preliminary data.</text>
</comment>
<gene>
    <name evidence="3" type="primary">ytmO</name>
    <name evidence="3" type="ORF">ADA01nite_18780</name>
</gene>
<dbReference type="GO" id="GO:0005829">
    <property type="term" value="C:cytosol"/>
    <property type="evidence" value="ECO:0007669"/>
    <property type="project" value="TreeGrafter"/>
</dbReference>
<dbReference type="InterPro" id="IPR011251">
    <property type="entry name" value="Luciferase-like_dom"/>
</dbReference>
<dbReference type="FunFam" id="3.20.20.30:FF:000002">
    <property type="entry name" value="LLM class flavin-dependent oxidoreductase"/>
    <property type="match status" value="1"/>
</dbReference>
<dbReference type="Pfam" id="PF00296">
    <property type="entry name" value="Bac_luciferase"/>
    <property type="match status" value="1"/>
</dbReference>
<dbReference type="PANTHER" id="PTHR30137">
    <property type="entry name" value="LUCIFERASE-LIKE MONOOXYGENASE"/>
    <property type="match status" value="1"/>
</dbReference>
<name>A0A511V960_9BACL</name>
<dbReference type="SUPFAM" id="SSF51679">
    <property type="entry name" value="Bacterial luciferase-like"/>
    <property type="match status" value="1"/>
</dbReference>
<dbReference type="InterPro" id="IPR019949">
    <property type="entry name" value="CmoO-like"/>
</dbReference>
<organism evidence="3 4">
    <name type="scientific">Aneurinibacillus danicus</name>
    <dbReference type="NCBI Taxonomy" id="267746"/>
    <lineage>
        <taxon>Bacteria</taxon>
        <taxon>Bacillati</taxon>
        <taxon>Bacillota</taxon>
        <taxon>Bacilli</taxon>
        <taxon>Bacillales</taxon>
        <taxon>Paenibacillaceae</taxon>
        <taxon>Aneurinibacillus group</taxon>
        <taxon>Aneurinibacillus</taxon>
    </lineage>
</organism>
<dbReference type="OrthoDB" id="9780518at2"/>
<dbReference type="RefSeq" id="WP_146809689.1">
    <property type="nucleotide sequence ID" value="NZ_BJXX01000078.1"/>
</dbReference>
<dbReference type="PANTHER" id="PTHR30137:SF19">
    <property type="entry name" value="LUCIFERASE-LIKE MONOOXYGENASE"/>
    <property type="match status" value="1"/>
</dbReference>
<evidence type="ECO:0000259" key="2">
    <source>
        <dbReference type="Pfam" id="PF00296"/>
    </source>
</evidence>
<dbReference type="NCBIfam" id="TIGR03558">
    <property type="entry name" value="oxido_grp_1"/>
    <property type="match status" value="1"/>
</dbReference>
<protein>
    <recommendedName>
        <fullName evidence="2">Luciferase-like domain-containing protein</fullName>
    </recommendedName>
</protein>
<keyword evidence="4" id="KW-1185">Reference proteome</keyword>
<dbReference type="Gene3D" id="3.20.20.30">
    <property type="entry name" value="Luciferase-like domain"/>
    <property type="match status" value="1"/>
</dbReference>
<comment type="similarity">
    <text evidence="1">To bacterial alkanal monooxygenase alpha and beta chains.</text>
</comment>
<dbReference type="CDD" id="cd00347">
    <property type="entry name" value="Flavin_utilizing_monoxygenases"/>
    <property type="match status" value="1"/>
</dbReference>
<dbReference type="Proteomes" id="UP000321157">
    <property type="component" value="Unassembled WGS sequence"/>
</dbReference>
<dbReference type="InterPro" id="IPR050766">
    <property type="entry name" value="Bact_Lucif_Oxidored"/>
</dbReference>
<dbReference type="AlphaFoldDB" id="A0A511V960"/>
<dbReference type="EMBL" id="BJXX01000078">
    <property type="protein sequence ID" value="GEN34418.1"/>
    <property type="molecule type" value="Genomic_DNA"/>
</dbReference>
<evidence type="ECO:0000313" key="3">
    <source>
        <dbReference type="EMBL" id="GEN34418.1"/>
    </source>
</evidence>
<evidence type="ECO:0000313" key="4">
    <source>
        <dbReference type="Proteomes" id="UP000321157"/>
    </source>
</evidence>
<dbReference type="GO" id="GO:0016705">
    <property type="term" value="F:oxidoreductase activity, acting on paired donors, with incorporation or reduction of molecular oxygen"/>
    <property type="evidence" value="ECO:0007669"/>
    <property type="project" value="InterPro"/>
</dbReference>
<dbReference type="InterPro" id="IPR036661">
    <property type="entry name" value="Luciferase-like_sf"/>
</dbReference>
<reference evidence="3 4" key="1">
    <citation type="submission" date="2019-07" db="EMBL/GenBank/DDBJ databases">
        <title>Whole genome shotgun sequence of Aneurinibacillus danicus NBRC 102444.</title>
        <authorList>
            <person name="Hosoyama A."/>
            <person name="Uohara A."/>
            <person name="Ohji S."/>
            <person name="Ichikawa N."/>
        </authorList>
    </citation>
    <scope>NUCLEOTIDE SEQUENCE [LARGE SCALE GENOMIC DNA]</scope>
    <source>
        <strain evidence="3 4">NBRC 102444</strain>
    </source>
</reference>